<evidence type="ECO:0000313" key="4">
    <source>
        <dbReference type="Proteomes" id="UP000532440"/>
    </source>
</evidence>
<sequence>MWQALHDELEELGFTVLAIAMDGAEGARPWIEAADPSYPCLVDNDHHVADLYGLVNVPQAVWIDESGRIVRGPETAGATDGFRRMDRSRFTMPEEAIEERKRVRERYLEAIRDWAHEGARSSHLPDPAALAASLKPADPAIAEAHARFRLGRHLARHGREQEAQAQFALAVQLHPDSWNIWRQTAGKDERGLASGEAFWARVDALGDRPYYAPVDTGKTPGRS</sequence>
<dbReference type="Gene3D" id="3.40.30.10">
    <property type="entry name" value="Glutaredoxin"/>
    <property type="match status" value="1"/>
</dbReference>
<dbReference type="Proteomes" id="UP000532440">
    <property type="component" value="Unassembled WGS sequence"/>
</dbReference>
<protein>
    <recommendedName>
        <fullName evidence="2">Alkyl hydroperoxide reductase subunit C/ Thiol specific antioxidant domain-containing protein</fullName>
    </recommendedName>
</protein>
<evidence type="ECO:0000256" key="1">
    <source>
        <dbReference type="PROSITE-ProRule" id="PRU00339"/>
    </source>
</evidence>
<dbReference type="InterPro" id="IPR011990">
    <property type="entry name" value="TPR-like_helical_dom_sf"/>
</dbReference>
<comment type="caution">
    <text evidence="3">The sequence shown here is derived from an EMBL/GenBank/DDBJ whole genome shotgun (WGS) entry which is preliminary data.</text>
</comment>
<dbReference type="InterPro" id="IPR019734">
    <property type="entry name" value="TPR_rpt"/>
</dbReference>
<dbReference type="Pfam" id="PF00578">
    <property type="entry name" value="AhpC-TSA"/>
    <property type="match status" value="1"/>
</dbReference>
<evidence type="ECO:0000259" key="2">
    <source>
        <dbReference type="Pfam" id="PF00578"/>
    </source>
</evidence>
<reference evidence="3 4" key="1">
    <citation type="submission" date="2020-08" db="EMBL/GenBank/DDBJ databases">
        <title>Genomic Encyclopedia of Type Strains, Phase IV (KMG-IV): sequencing the most valuable type-strain genomes for metagenomic binning, comparative biology and taxonomic classification.</title>
        <authorList>
            <person name="Goeker M."/>
        </authorList>
    </citation>
    <scope>NUCLEOTIDE SEQUENCE [LARGE SCALE GENOMIC DNA]</scope>
    <source>
        <strain evidence="3 4">DSM 29781</strain>
    </source>
</reference>
<dbReference type="GO" id="GO:0016491">
    <property type="term" value="F:oxidoreductase activity"/>
    <property type="evidence" value="ECO:0007669"/>
    <property type="project" value="InterPro"/>
</dbReference>
<dbReference type="CDD" id="cd02966">
    <property type="entry name" value="TlpA_like_family"/>
    <property type="match status" value="1"/>
</dbReference>
<evidence type="ECO:0000313" key="3">
    <source>
        <dbReference type="EMBL" id="MBB5273611.1"/>
    </source>
</evidence>
<dbReference type="SUPFAM" id="SSF48452">
    <property type="entry name" value="TPR-like"/>
    <property type="match status" value="1"/>
</dbReference>
<feature type="repeat" description="TPR" evidence="1">
    <location>
        <begin position="144"/>
        <end position="177"/>
    </location>
</feature>
<dbReference type="SUPFAM" id="SSF52833">
    <property type="entry name" value="Thioredoxin-like"/>
    <property type="match status" value="1"/>
</dbReference>
<keyword evidence="1" id="KW-0802">TPR repeat</keyword>
<gene>
    <name evidence="3" type="ORF">HNQ70_003641</name>
</gene>
<dbReference type="EMBL" id="JACHGB010000007">
    <property type="protein sequence ID" value="MBB5273611.1"/>
    <property type="molecule type" value="Genomic_DNA"/>
</dbReference>
<dbReference type="GO" id="GO:0016209">
    <property type="term" value="F:antioxidant activity"/>
    <property type="evidence" value="ECO:0007669"/>
    <property type="project" value="InterPro"/>
</dbReference>
<keyword evidence="4" id="KW-1185">Reference proteome</keyword>
<dbReference type="PROSITE" id="PS50005">
    <property type="entry name" value="TPR"/>
    <property type="match status" value="1"/>
</dbReference>
<proteinExistence type="predicted"/>
<dbReference type="InterPro" id="IPR000866">
    <property type="entry name" value="AhpC/TSA"/>
</dbReference>
<organism evidence="3 4">
    <name type="scientific">Quisquiliibacterium transsilvanicum</name>
    <dbReference type="NCBI Taxonomy" id="1549638"/>
    <lineage>
        <taxon>Bacteria</taxon>
        <taxon>Pseudomonadati</taxon>
        <taxon>Pseudomonadota</taxon>
        <taxon>Betaproteobacteria</taxon>
        <taxon>Burkholderiales</taxon>
        <taxon>Burkholderiaceae</taxon>
        <taxon>Quisquiliibacterium</taxon>
    </lineage>
</organism>
<accession>A0A7W8MA22</accession>
<dbReference type="InterPro" id="IPR036249">
    <property type="entry name" value="Thioredoxin-like_sf"/>
</dbReference>
<feature type="domain" description="Alkyl hydroperoxide reductase subunit C/ Thiol specific antioxidant" evidence="2">
    <location>
        <begin position="3"/>
        <end position="70"/>
    </location>
</feature>
<name>A0A7W8MA22_9BURK</name>
<dbReference type="AlphaFoldDB" id="A0A7W8MA22"/>